<dbReference type="PRINTS" id="PR00502">
    <property type="entry name" value="NUDIXFAMILY"/>
</dbReference>
<sequence>MPGRQYTHPDVLTTGVTEGWADPQTDPTRIDWPPRQAAALIAFEVVDGRPLNPCAPTGIRYGRNELGHWGEQVCADAIPTAWDEDGHRWIVMVERADGHGWALPGGKADPGEEPTATAIRELAEETGLVLGEHNALWVALPARVVPDPRQSDEAWMVTVPVRAHMGTMHRADLPALVGADDAKRAEWVRADTYNDLVHHIAGYGGRVFAAHRQMLADILDACPEGGSR</sequence>
<dbReference type="PROSITE" id="PS00893">
    <property type="entry name" value="NUDIX_BOX"/>
    <property type="match status" value="1"/>
</dbReference>
<feature type="domain" description="Nudix hydrolase" evidence="5">
    <location>
        <begin position="68"/>
        <end position="210"/>
    </location>
</feature>
<dbReference type="RefSeq" id="WP_184881954.1">
    <property type="nucleotide sequence ID" value="NZ_BOOV01000048.1"/>
</dbReference>
<evidence type="ECO:0000259" key="5">
    <source>
        <dbReference type="PROSITE" id="PS51462"/>
    </source>
</evidence>
<evidence type="ECO:0000313" key="6">
    <source>
        <dbReference type="EMBL" id="MBB4702296.1"/>
    </source>
</evidence>
<dbReference type="SUPFAM" id="SSF55811">
    <property type="entry name" value="Nudix"/>
    <property type="match status" value="1"/>
</dbReference>
<evidence type="ECO:0000256" key="1">
    <source>
        <dbReference type="ARBA" id="ARBA00005582"/>
    </source>
</evidence>
<dbReference type="PANTHER" id="PTHR43736:SF1">
    <property type="entry name" value="DIHYDRONEOPTERIN TRIPHOSPHATE DIPHOSPHATASE"/>
    <property type="match status" value="1"/>
</dbReference>
<protein>
    <submittedName>
        <fullName evidence="6">8-oxo-dGTP pyrophosphatase MutT (NUDIX family)</fullName>
    </submittedName>
</protein>
<dbReference type="InterPro" id="IPR000086">
    <property type="entry name" value="NUDIX_hydrolase_dom"/>
</dbReference>
<keyword evidence="7" id="KW-1185">Reference proteome</keyword>
<dbReference type="InterPro" id="IPR020476">
    <property type="entry name" value="Nudix_hydrolase"/>
</dbReference>
<accession>A0A7W7GCT2</accession>
<organism evidence="6 7">
    <name type="scientific">Sphaerisporangium siamense</name>
    <dbReference type="NCBI Taxonomy" id="795645"/>
    <lineage>
        <taxon>Bacteria</taxon>
        <taxon>Bacillati</taxon>
        <taxon>Actinomycetota</taxon>
        <taxon>Actinomycetes</taxon>
        <taxon>Streptosporangiales</taxon>
        <taxon>Streptosporangiaceae</taxon>
        <taxon>Sphaerisporangium</taxon>
    </lineage>
</organism>
<evidence type="ECO:0000313" key="7">
    <source>
        <dbReference type="Proteomes" id="UP000542210"/>
    </source>
</evidence>
<evidence type="ECO:0000256" key="4">
    <source>
        <dbReference type="SAM" id="MobiDB-lite"/>
    </source>
</evidence>
<evidence type="ECO:0000256" key="3">
    <source>
        <dbReference type="RuleBase" id="RU003476"/>
    </source>
</evidence>
<dbReference type="Pfam" id="PF00293">
    <property type="entry name" value="NUDIX"/>
    <property type="match status" value="1"/>
</dbReference>
<dbReference type="InterPro" id="IPR020084">
    <property type="entry name" value="NUDIX_hydrolase_CS"/>
</dbReference>
<dbReference type="Proteomes" id="UP000542210">
    <property type="component" value="Unassembled WGS sequence"/>
</dbReference>
<comment type="caution">
    <text evidence="6">The sequence shown here is derived from an EMBL/GenBank/DDBJ whole genome shotgun (WGS) entry which is preliminary data.</text>
</comment>
<dbReference type="PANTHER" id="PTHR43736">
    <property type="entry name" value="ADP-RIBOSE PYROPHOSPHATASE"/>
    <property type="match status" value="1"/>
</dbReference>
<dbReference type="EMBL" id="JACHND010000001">
    <property type="protein sequence ID" value="MBB4702296.1"/>
    <property type="molecule type" value="Genomic_DNA"/>
</dbReference>
<evidence type="ECO:0000256" key="2">
    <source>
        <dbReference type="ARBA" id="ARBA00022801"/>
    </source>
</evidence>
<dbReference type="PROSITE" id="PS51462">
    <property type="entry name" value="NUDIX"/>
    <property type="match status" value="1"/>
</dbReference>
<feature type="region of interest" description="Disordered" evidence="4">
    <location>
        <begin position="1"/>
        <end position="30"/>
    </location>
</feature>
<proteinExistence type="inferred from homology"/>
<dbReference type="InterPro" id="IPR015797">
    <property type="entry name" value="NUDIX_hydrolase-like_dom_sf"/>
</dbReference>
<keyword evidence="2 3" id="KW-0378">Hydrolase</keyword>
<comment type="similarity">
    <text evidence="1 3">Belongs to the Nudix hydrolase family.</text>
</comment>
<dbReference type="Gene3D" id="3.90.79.10">
    <property type="entry name" value="Nucleoside Triphosphate Pyrophosphohydrolase"/>
    <property type="match status" value="1"/>
</dbReference>
<name>A0A7W7GCT2_9ACTN</name>
<dbReference type="AlphaFoldDB" id="A0A7W7GCT2"/>
<gene>
    <name evidence="6" type="ORF">BJ982_003840</name>
</gene>
<dbReference type="GO" id="GO:0016787">
    <property type="term" value="F:hydrolase activity"/>
    <property type="evidence" value="ECO:0007669"/>
    <property type="project" value="UniProtKB-KW"/>
</dbReference>
<reference evidence="6 7" key="1">
    <citation type="submission" date="2020-08" db="EMBL/GenBank/DDBJ databases">
        <title>Sequencing the genomes of 1000 actinobacteria strains.</title>
        <authorList>
            <person name="Klenk H.-P."/>
        </authorList>
    </citation>
    <scope>NUCLEOTIDE SEQUENCE [LARGE SCALE GENOMIC DNA]</scope>
    <source>
        <strain evidence="6 7">DSM 45784</strain>
    </source>
</reference>